<keyword evidence="4" id="KW-1185">Reference proteome</keyword>
<gene>
    <name evidence="3" type="ORF">AURANDRAFT_70942</name>
</gene>
<evidence type="ECO:0000259" key="2">
    <source>
        <dbReference type="Pfam" id="PF13524"/>
    </source>
</evidence>
<organism evidence="4">
    <name type="scientific">Aureococcus anophagefferens</name>
    <name type="common">Harmful bloom alga</name>
    <dbReference type="NCBI Taxonomy" id="44056"/>
    <lineage>
        <taxon>Eukaryota</taxon>
        <taxon>Sar</taxon>
        <taxon>Stramenopiles</taxon>
        <taxon>Ochrophyta</taxon>
        <taxon>Pelagophyceae</taxon>
        <taxon>Pelagomonadales</taxon>
        <taxon>Pelagomonadaceae</taxon>
        <taxon>Aureococcus</taxon>
    </lineage>
</organism>
<evidence type="ECO:0000256" key="1">
    <source>
        <dbReference type="SAM" id="SignalP"/>
    </source>
</evidence>
<proteinExistence type="predicted"/>
<feature type="signal peptide" evidence="1">
    <location>
        <begin position="1"/>
        <end position="16"/>
    </location>
</feature>
<evidence type="ECO:0000313" key="4">
    <source>
        <dbReference type="Proteomes" id="UP000002729"/>
    </source>
</evidence>
<reference evidence="3 4" key="1">
    <citation type="journal article" date="2011" name="Proc. Natl. Acad. Sci. U.S.A.">
        <title>Niche of harmful alga Aureococcus anophagefferens revealed through ecogenomics.</title>
        <authorList>
            <person name="Gobler C.J."/>
            <person name="Berry D.L."/>
            <person name="Dyhrman S.T."/>
            <person name="Wilhelm S.W."/>
            <person name="Salamov A."/>
            <person name="Lobanov A.V."/>
            <person name="Zhang Y."/>
            <person name="Collier J.L."/>
            <person name="Wurch L.L."/>
            <person name="Kustka A.B."/>
            <person name="Dill B.D."/>
            <person name="Shah M."/>
            <person name="VerBerkmoes N.C."/>
            <person name="Kuo A."/>
            <person name="Terry A."/>
            <person name="Pangilinan J."/>
            <person name="Lindquist E.A."/>
            <person name="Lucas S."/>
            <person name="Paulsen I.T."/>
            <person name="Hattenrath-Lehmann T.K."/>
            <person name="Talmage S.C."/>
            <person name="Walker E.A."/>
            <person name="Koch F."/>
            <person name="Burson A.M."/>
            <person name="Marcoval M.A."/>
            <person name="Tang Y.Z."/>
            <person name="Lecleir G.R."/>
            <person name="Coyne K.J."/>
            <person name="Berg G.M."/>
            <person name="Bertrand E.M."/>
            <person name="Saito M.A."/>
            <person name="Gladyshev V.N."/>
            <person name="Grigoriev I.V."/>
        </authorList>
    </citation>
    <scope>NUCLEOTIDE SEQUENCE [LARGE SCALE GENOMIC DNA]</scope>
    <source>
        <strain evidence="4">CCMP 1984</strain>
    </source>
</reference>
<accession>F0XZZ5</accession>
<feature type="chain" id="PRO_5003261231" description="Spore protein YkvP/CgeB glycosyl transferase-like domain-containing protein" evidence="1">
    <location>
        <begin position="17"/>
        <end position="794"/>
    </location>
</feature>
<protein>
    <recommendedName>
        <fullName evidence="2">Spore protein YkvP/CgeB glycosyl transferase-like domain-containing protein</fullName>
    </recommendedName>
</protein>
<dbReference type="AlphaFoldDB" id="F0XZZ5"/>
<dbReference type="EMBL" id="GL833122">
    <property type="protein sequence ID" value="EGB11528.1"/>
    <property type="molecule type" value="Genomic_DNA"/>
</dbReference>
<sequence>MGSLLLLALLARCAAAAEEGLAVALHAQAYPVEGGVIVGSVMTTNGLKRALLRSGRVRVARSFYPFHYSGIADEAWDLVIIEGWFEMSNAFIHEVRRLRPAVVVLYWCLDPHFPGLDAIGSLDVDGYLTNSATVAATLGNVAPAEVVNLAVDLDEMAPAAARAPAGAPLVYVGSALGIETKANLVGILREAAASSLGLELWGAGWADVGPDDLKRHYRGILPHGALAACYGNASAVIGATMDGQRAAGMVNNRVFEALATGAPLVMETFPELEALFADLPEDGGASHLLLWREPGDVAKRVDALRRTADLGARTRRYMAARHTYDARAARVLAFFARVRAAKQKRCARHGCLRVAVVWSGEWTPQFGSSFGAAADLLADAYHLNWIAAREPHDLLVYDAVWAVGPLGGAADLRARRLTRDFTTARRLHQRRLLVLLDDAARDPRPGAPACGPDRDLVAAREFYDGVTYVAAEDAAALEAAGFRPLTLQQGYGVALLPGPAAGDAPAAAAVVLGDAASLPRLAAVAAAAVARGDAPVAVVLLAEVVETSKVRALRRSLPGGADLRLVGNDAAARGGDLRRLVEGARALYIPHAANASTGDWAAVFAAAYGAQGAAVRVEPGNARALAILAADAHAWDDAHFAAQISFAMTRALTLGRAASSAAILAPADGATLAAAPGAAAADLVFDLAIDAFNVGREGSWCLVASVGGMLTCVLQNHLTLVLRVEPPDGCDLDVAFRVELKSNVYGDVVAASDEVRVALPRRRPADPAAGPPPPPRAYAATEFLVWPYRPGCPD</sequence>
<dbReference type="Proteomes" id="UP000002729">
    <property type="component" value="Unassembled WGS sequence"/>
</dbReference>
<dbReference type="RefSeq" id="XP_009033886.1">
    <property type="nucleotide sequence ID" value="XM_009035638.1"/>
</dbReference>
<evidence type="ECO:0000313" key="3">
    <source>
        <dbReference type="EMBL" id="EGB11528.1"/>
    </source>
</evidence>
<dbReference type="eggNOG" id="ENOG502S1EB">
    <property type="taxonomic scope" value="Eukaryota"/>
</dbReference>
<dbReference type="Pfam" id="PF13524">
    <property type="entry name" value="Glyco_trans_1_2"/>
    <property type="match status" value="1"/>
</dbReference>
<feature type="domain" description="Spore protein YkvP/CgeB glycosyl transferase-like" evidence="2">
    <location>
        <begin position="190"/>
        <end position="332"/>
    </location>
</feature>
<dbReference type="OrthoDB" id="197036at2759"/>
<dbReference type="OMA" id="GSEMTCA"/>
<dbReference type="InterPro" id="IPR055259">
    <property type="entry name" value="YkvP/CgeB_Glyco_trans-like"/>
</dbReference>
<dbReference type="InParanoid" id="F0XZZ5"/>
<dbReference type="GeneID" id="20228000"/>
<dbReference type="KEGG" id="aaf:AURANDRAFT_70942"/>
<keyword evidence="1" id="KW-0732">Signal</keyword>
<name>F0XZZ5_AURAN</name>